<dbReference type="Proteomes" id="UP000735302">
    <property type="component" value="Unassembled WGS sequence"/>
</dbReference>
<feature type="region of interest" description="Disordered" evidence="1">
    <location>
        <begin position="1"/>
        <end position="38"/>
    </location>
</feature>
<feature type="compositionally biased region" description="Pro residues" evidence="1">
    <location>
        <begin position="1"/>
        <end position="10"/>
    </location>
</feature>
<dbReference type="EMBL" id="BLXT01005424">
    <property type="protein sequence ID" value="GFO22594.1"/>
    <property type="molecule type" value="Genomic_DNA"/>
</dbReference>
<proteinExistence type="predicted"/>
<reference evidence="2 3" key="1">
    <citation type="journal article" date="2021" name="Elife">
        <title>Chloroplast acquisition without the gene transfer in kleptoplastic sea slugs, Plakobranchus ocellatus.</title>
        <authorList>
            <person name="Maeda T."/>
            <person name="Takahashi S."/>
            <person name="Yoshida T."/>
            <person name="Shimamura S."/>
            <person name="Takaki Y."/>
            <person name="Nagai Y."/>
            <person name="Toyoda A."/>
            <person name="Suzuki Y."/>
            <person name="Arimoto A."/>
            <person name="Ishii H."/>
            <person name="Satoh N."/>
            <person name="Nishiyama T."/>
            <person name="Hasebe M."/>
            <person name="Maruyama T."/>
            <person name="Minagawa J."/>
            <person name="Obokata J."/>
            <person name="Shigenobu S."/>
        </authorList>
    </citation>
    <scope>NUCLEOTIDE SEQUENCE [LARGE SCALE GENOMIC DNA]</scope>
</reference>
<evidence type="ECO:0000313" key="2">
    <source>
        <dbReference type="EMBL" id="GFO22594.1"/>
    </source>
</evidence>
<name>A0AAV4BR03_9GAST</name>
<dbReference type="AlphaFoldDB" id="A0AAV4BR03"/>
<evidence type="ECO:0000313" key="3">
    <source>
        <dbReference type="Proteomes" id="UP000735302"/>
    </source>
</evidence>
<keyword evidence="3" id="KW-1185">Reference proteome</keyword>
<evidence type="ECO:0000256" key="1">
    <source>
        <dbReference type="SAM" id="MobiDB-lite"/>
    </source>
</evidence>
<gene>
    <name evidence="2" type="ORF">PoB_004909900</name>
</gene>
<accession>A0AAV4BR03</accession>
<protein>
    <submittedName>
        <fullName evidence="2">Uncharacterized protein</fullName>
    </submittedName>
</protein>
<comment type="caution">
    <text evidence="2">The sequence shown here is derived from an EMBL/GenBank/DDBJ whole genome shotgun (WGS) entry which is preliminary data.</text>
</comment>
<sequence length="54" mass="6472">MPHPKYPSPAPTRSRERKERKPRVPKPSTYRHRDPYRNTKFWAGSVPPKIQTFL</sequence>
<feature type="non-terminal residue" evidence="2">
    <location>
        <position position="54"/>
    </location>
</feature>
<organism evidence="2 3">
    <name type="scientific">Plakobranchus ocellatus</name>
    <dbReference type="NCBI Taxonomy" id="259542"/>
    <lineage>
        <taxon>Eukaryota</taxon>
        <taxon>Metazoa</taxon>
        <taxon>Spiralia</taxon>
        <taxon>Lophotrochozoa</taxon>
        <taxon>Mollusca</taxon>
        <taxon>Gastropoda</taxon>
        <taxon>Heterobranchia</taxon>
        <taxon>Euthyneura</taxon>
        <taxon>Panpulmonata</taxon>
        <taxon>Sacoglossa</taxon>
        <taxon>Placobranchoidea</taxon>
        <taxon>Plakobranchidae</taxon>
        <taxon>Plakobranchus</taxon>
    </lineage>
</organism>